<organism evidence="1 2">
    <name type="scientific">Streptomyces halobius</name>
    <dbReference type="NCBI Taxonomy" id="2879846"/>
    <lineage>
        <taxon>Bacteria</taxon>
        <taxon>Bacillati</taxon>
        <taxon>Actinomycetota</taxon>
        <taxon>Actinomycetes</taxon>
        <taxon>Kitasatosporales</taxon>
        <taxon>Streptomycetaceae</taxon>
        <taxon>Streptomyces</taxon>
    </lineage>
</organism>
<dbReference type="RefSeq" id="WP_248864262.1">
    <property type="nucleotide sequence ID" value="NZ_CP086322.1"/>
</dbReference>
<dbReference type="Proteomes" id="UP000830115">
    <property type="component" value="Chromosome"/>
</dbReference>
<evidence type="ECO:0000313" key="1">
    <source>
        <dbReference type="EMBL" id="UQA93383.1"/>
    </source>
</evidence>
<dbReference type="EMBL" id="CP086322">
    <property type="protein sequence ID" value="UQA93383.1"/>
    <property type="molecule type" value="Genomic_DNA"/>
</dbReference>
<name>A0ABY4M6T2_9ACTN</name>
<gene>
    <name evidence="1" type="ORF">K9S39_17390</name>
</gene>
<accession>A0ABY4M6T2</accession>
<proteinExistence type="predicted"/>
<keyword evidence="2" id="KW-1185">Reference proteome</keyword>
<protein>
    <recommendedName>
        <fullName evidence="3">Asparagine synthase</fullName>
    </recommendedName>
</protein>
<evidence type="ECO:0008006" key="3">
    <source>
        <dbReference type="Google" id="ProtNLM"/>
    </source>
</evidence>
<evidence type="ECO:0000313" key="2">
    <source>
        <dbReference type="Proteomes" id="UP000830115"/>
    </source>
</evidence>
<sequence>MDDAVDVRPIDCVETVLHLTGGFDSGTVGTRLAERYPNRFPTAALLIAGPGRAHQIHRRSEFIKALPFAEPDHLIDAIEHPPLSPACARVKGERISPYEEPLHRPFTKLTEDLADHGARVVVTRLGGDAVDRAAQEGRAWVRRGCHFPELVRYNETQGFNLVHEVQRTHTKVYLMGRRAERIAGLEERFRAL</sequence>
<reference evidence="1" key="1">
    <citation type="submission" date="2021-10" db="EMBL/GenBank/DDBJ databases">
        <title>Streptomyces nigrumlapis sp.nov.,an antimicrobial producing actinobacterium isolated from Black Gobi rocks.</title>
        <authorList>
            <person name="Wen Y."/>
            <person name="Zhang W."/>
            <person name="Liu X.G."/>
        </authorList>
    </citation>
    <scope>NUCLEOTIDE SEQUENCE</scope>
    <source>
        <strain evidence="1">ST13-2-2</strain>
    </source>
</reference>